<reference evidence="3 4" key="2">
    <citation type="journal article" date="2019" name="G3 (Bethesda)">
        <title>Hybrid Assembly of the Genome of the Entomopathogenic Nematode Steinernema carpocapsae Identifies the X-Chromosome.</title>
        <authorList>
            <person name="Serra L."/>
            <person name="Macchietto M."/>
            <person name="Macias-Munoz A."/>
            <person name="McGill C.J."/>
            <person name="Rodriguez I.M."/>
            <person name="Rodriguez B."/>
            <person name="Murad R."/>
            <person name="Mortazavi A."/>
        </authorList>
    </citation>
    <scope>NUCLEOTIDE SEQUENCE [LARGE SCALE GENOMIC DNA]</scope>
    <source>
        <strain evidence="3 4">ALL</strain>
    </source>
</reference>
<reference evidence="3 4" key="1">
    <citation type="journal article" date="2015" name="Genome Biol.">
        <title>Comparative genomics of Steinernema reveals deeply conserved gene regulatory networks.</title>
        <authorList>
            <person name="Dillman A.R."/>
            <person name="Macchietto M."/>
            <person name="Porter C.F."/>
            <person name="Rogers A."/>
            <person name="Williams B."/>
            <person name="Antoshechkin I."/>
            <person name="Lee M.M."/>
            <person name="Goodwin Z."/>
            <person name="Lu X."/>
            <person name="Lewis E.E."/>
            <person name="Goodrich-Blair H."/>
            <person name="Stock S.P."/>
            <person name="Adams B.J."/>
            <person name="Sternberg P.W."/>
            <person name="Mortazavi A."/>
        </authorList>
    </citation>
    <scope>NUCLEOTIDE SEQUENCE [LARGE SCALE GENOMIC DNA]</scope>
    <source>
        <strain evidence="3 4">ALL</strain>
    </source>
</reference>
<feature type="region of interest" description="Disordered" evidence="1">
    <location>
        <begin position="16"/>
        <end position="45"/>
    </location>
</feature>
<accession>A0A4V6XVS4</accession>
<keyword evidence="2" id="KW-0732">Signal</keyword>
<sequence length="104" mass="11660">MRSVLPIALALTPSPCSASPIQTATPRNGTRARRPRSSSDSITKFSSTTFSRLRSTNNDLSTPHKKLSTLWELTCQRRRFNFSLLICTNTAEDRTSSTTRKSRQ</sequence>
<protein>
    <recommendedName>
        <fullName evidence="5">Secreted protein</fullName>
    </recommendedName>
</protein>
<evidence type="ECO:0000313" key="3">
    <source>
        <dbReference type="EMBL" id="TKR65365.1"/>
    </source>
</evidence>
<name>A0A4V6XVS4_STECR</name>
<feature type="chain" id="PRO_5020567629" description="Secreted protein" evidence="2">
    <location>
        <begin position="19"/>
        <end position="104"/>
    </location>
</feature>
<dbReference type="EMBL" id="AZBU02000009">
    <property type="protein sequence ID" value="TKR65365.1"/>
    <property type="molecule type" value="Genomic_DNA"/>
</dbReference>
<evidence type="ECO:0000313" key="4">
    <source>
        <dbReference type="Proteomes" id="UP000298663"/>
    </source>
</evidence>
<comment type="caution">
    <text evidence="3">The sequence shown here is derived from an EMBL/GenBank/DDBJ whole genome shotgun (WGS) entry which is preliminary data.</text>
</comment>
<dbReference type="Proteomes" id="UP000298663">
    <property type="component" value="Unassembled WGS sequence"/>
</dbReference>
<keyword evidence="4" id="KW-1185">Reference proteome</keyword>
<dbReference type="AlphaFoldDB" id="A0A4V6XVS4"/>
<organism evidence="3 4">
    <name type="scientific">Steinernema carpocapsae</name>
    <name type="common">Entomopathogenic nematode</name>
    <dbReference type="NCBI Taxonomy" id="34508"/>
    <lineage>
        <taxon>Eukaryota</taxon>
        <taxon>Metazoa</taxon>
        <taxon>Ecdysozoa</taxon>
        <taxon>Nematoda</taxon>
        <taxon>Chromadorea</taxon>
        <taxon>Rhabditida</taxon>
        <taxon>Tylenchina</taxon>
        <taxon>Panagrolaimomorpha</taxon>
        <taxon>Strongyloidoidea</taxon>
        <taxon>Steinernematidae</taxon>
        <taxon>Steinernema</taxon>
    </lineage>
</organism>
<evidence type="ECO:0000256" key="2">
    <source>
        <dbReference type="SAM" id="SignalP"/>
    </source>
</evidence>
<evidence type="ECO:0000256" key="1">
    <source>
        <dbReference type="SAM" id="MobiDB-lite"/>
    </source>
</evidence>
<feature type="signal peptide" evidence="2">
    <location>
        <begin position="1"/>
        <end position="18"/>
    </location>
</feature>
<proteinExistence type="predicted"/>
<gene>
    <name evidence="3" type="ORF">L596_025778</name>
</gene>
<feature type="compositionally biased region" description="Polar residues" evidence="1">
    <location>
        <begin position="16"/>
        <end position="28"/>
    </location>
</feature>
<evidence type="ECO:0008006" key="5">
    <source>
        <dbReference type="Google" id="ProtNLM"/>
    </source>
</evidence>